<evidence type="ECO:0000313" key="4">
    <source>
        <dbReference type="Proteomes" id="UP000327157"/>
    </source>
</evidence>
<proteinExistence type="inferred from homology"/>
<organism evidence="3 4">
    <name type="scientific">Pyrus ussuriensis x Pyrus communis</name>
    <dbReference type="NCBI Taxonomy" id="2448454"/>
    <lineage>
        <taxon>Eukaryota</taxon>
        <taxon>Viridiplantae</taxon>
        <taxon>Streptophyta</taxon>
        <taxon>Embryophyta</taxon>
        <taxon>Tracheophyta</taxon>
        <taxon>Spermatophyta</taxon>
        <taxon>Magnoliopsida</taxon>
        <taxon>eudicotyledons</taxon>
        <taxon>Gunneridae</taxon>
        <taxon>Pentapetalae</taxon>
        <taxon>rosids</taxon>
        <taxon>fabids</taxon>
        <taxon>Rosales</taxon>
        <taxon>Rosaceae</taxon>
        <taxon>Amygdaloideae</taxon>
        <taxon>Maleae</taxon>
        <taxon>Pyrus</taxon>
    </lineage>
</organism>
<dbReference type="GO" id="GO:0016301">
    <property type="term" value="F:kinase activity"/>
    <property type="evidence" value="ECO:0007669"/>
    <property type="project" value="UniProtKB-KW"/>
</dbReference>
<dbReference type="InterPro" id="IPR018865">
    <property type="entry name" value="STK19-like"/>
</dbReference>
<dbReference type="AlphaFoldDB" id="A0A5N5FGP5"/>
<dbReference type="PANTHER" id="PTHR15243">
    <property type="entry name" value="SERINE/THREONINE-PROTEIN KINASE 19"/>
    <property type="match status" value="1"/>
</dbReference>
<keyword evidence="3" id="KW-0808">Transferase</keyword>
<keyword evidence="4" id="KW-1185">Reference proteome</keyword>
<dbReference type="PANTHER" id="PTHR15243:SF0">
    <property type="entry name" value="SERINE_THREONINE-PROTEIN KINASE 19"/>
    <property type="match status" value="1"/>
</dbReference>
<comment type="similarity">
    <text evidence="1">Belongs to the STK19 family.</text>
</comment>
<reference evidence="3 4" key="1">
    <citation type="submission" date="2019-09" db="EMBL/GenBank/DDBJ databases">
        <authorList>
            <person name="Ou C."/>
        </authorList>
    </citation>
    <scope>NUCLEOTIDE SEQUENCE [LARGE SCALE GENOMIC DNA]</scope>
    <source>
        <strain evidence="3">S2</strain>
        <tissue evidence="3">Leaf</tissue>
    </source>
</reference>
<dbReference type="OrthoDB" id="10261701at2759"/>
<evidence type="ECO:0000256" key="1">
    <source>
        <dbReference type="ARBA" id="ARBA00093458"/>
    </source>
</evidence>
<comment type="caution">
    <text evidence="3">The sequence shown here is derived from an EMBL/GenBank/DDBJ whole genome shotgun (WGS) entry which is preliminary data.</text>
</comment>
<keyword evidence="3" id="KW-0418">Kinase</keyword>
<feature type="region of interest" description="Disordered" evidence="2">
    <location>
        <begin position="1"/>
        <end position="25"/>
    </location>
</feature>
<sequence length="240" mass="27723">MATNISESLKGKKRPREADIDAPTGDFDQIPRLEENLTFSSTLVGLRMMRAQFPNNEKVTVQLFILRSQLYGIVDDRTQVDRDFRGLREKVLRVFKLNTGQDDHAIIFLDNYLCQMERVVKRFKEKDDDILEIQYNTIKIQLKNGLRRRKLLSRGGKVKDEDISLLINSGFLLSNYGIYFWIRQLIDQNVHWSAIPNIGSVLKGLSQVYNKRFHLSDLIGSGHLKTAKRLTGLVVRVSKD</sequence>
<dbReference type="Proteomes" id="UP000327157">
    <property type="component" value="Chromosome 10"/>
</dbReference>
<accession>A0A5N5FGP5</accession>
<gene>
    <name evidence="3" type="ORF">D8674_003303</name>
</gene>
<evidence type="ECO:0000313" key="3">
    <source>
        <dbReference type="EMBL" id="KAB2602298.1"/>
    </source>
</evidence>
<reference evidence="3 4" key="3">
    <citation type="submission" date="2019-11" db="EMBL/GenBank/DDBJ databases">
        <title>A de novo genome assembly of a pear dwarfing rootstock.</title>
        <authorList>
            <person name="Wang F."/>
            <person name="Wang J."/>
            <person name="Li S."/>
            <person name="Zhang Y."/>
            <person name="Fang M."/>
            <person name="Ma L."/>
            <person name="Zhao Y."/>
            <person name="Jiang S."/>
        </authorList>
    </citation>
    <scope>NUCLEOTIDE SEQUENCE [LARGE SCALE GENOMIC DNA]</scope>
    <source>
        <strain evidence="3">S2</strain>
        <tissue evidence="3">Leaf</tissue>
    </source>
</reference>
<protein>
    <submittedName>
        <fullName evidence="3">Serine/threonine-protein kinase 19</fullName>
    </submittedName>
</protein>
<dbReference type="EMBL" id="SMOL01000695">
    <property type="protein sequence ID" value="KAB2602298.1"/>
    <property type="molecule type" value="Genomic_DNA"/>
</dbReference>
<name>A0A5N5FGP5_9ROSA</name>
<dbReference type="Pfam" id="PF10494">
    <property type="entry name" value="Stk19"/>
    <property type="match status" value="1"/>
</dbReference>
<reference evidence="4" key="2">
    <citation type="submission" date="2019-10" db="EMBL/GenBank/DDBJ databases">
        <title>A de novo genome assembly of a pear dwarfing rootstock.</title>
        <authorList>
            <person name="Wang F."/>
            <person name="Wang J."/>
            <person name="Li S."/>
            <person name="Zhang Y."/>
            <person name="Fang M."/>
            <person name="Ma L."/>
            <person name="Zhao Y."/>
            <person name="Jiang S."/>
        </authorList>
    </citation>
    <scope>NUCLEOTIDE SEQUENCE [LARGE SCALE GENOMIC DNA]</scope>
</reference>
<evidence type="ECO:0000256" key="2">
    <source>
        <dbReference type="SAM" id="MobiDB-lite"/>
    </source>
</evidence>